<name>A0A6A6P2B1_9PEZI</name>
<accession>A0A6A6P2B1</accession>
<dbReference type="EMBL" id="MU001679">
    <property type="protein sequence ID" value="KAF2457872.1"/>
    <property type="molecule type" value="Genomic_DNA"/>
</dbReference>
<dbReference type="Proteomes" id="UP000799766">
    <property type="component" value="Unassembled WGS sequence"/>
</dbReference>
<dbReference type="AlphaFoldDB" id="A0A6A6P2B1"/>
<dbReference type="OrthoDB" id="5334244at2759"/>
<sequence length="170" mass="18271">MPSTRLVPPLLLLRPAALRPPPVLAVRPRQQRLRALATTAPRLATQGHGGGTPAGLRAPRQAATPAEPGEHPGPAAARAAGGGRSEESAPGRARSYATSSKKKKEEKDLPGGEHPQPKILHDDPPAGEEQPEDVKRHNEELERMPERAKMRVDNEDAEKDKVPAGFWSGR</sequence>
<keyword evidence="3" id="KW-1185">Reference proteome</keyword>
<evidence type="ECO:0000313" key="2">
    <source>
        <dbReference type="EMBL" id="KAF2457872.1"/>
    </source>
</evidence>
<reference evidence="2" key="1">
    <citation type="journal article" date="2020" name="Stud. Mycol.">
        <title>101 Dothideomycetes genomes: a test case for predicting lifestyles and emergence of pathogens.</title>
        <authorList>
            <person name="Haridas S."/>
            <person name="Albert R."/>
            <person name="Binder M."/>
            <person name="Bloem J."/>
            <person name="Labutti K."/>
            <person name="Salamov A."/>
            <person name="Andreopoulos B."/>
            <person name="Baker S."/>
            <person name="Barry K."/>
            <person name="Bills G."/>
            <person name="Bluhm B."/>
            <person name="Cannon C."/>
            <person name="Castanera R."/>
            <person name="Culley D."/>
            <person name="Daum C."/>
            <person name="Ezra D."/>
            <person name="Gonzalez J."/>
            <person name="Henrissat B."/>
            <person name="Kuo A."/>
            <person name="Liang C."/>
            <person name="Lipzen A."/>
            <person name="Lutzoni F."/>
            <person name="Magnuson J."/>
            <person name="Mondo S."/>
            <person name="Nolan M."/>
            <person name="Ohm R."/>
            <person name="Pangilinan J."/>
            <person name="Park H.-J."/>
            <person name="Ramirez L."/>
            <person name="Alfaro M."/>
            <person name="Sun H."/>
            <person name="Tritt A."/>
            <person name="Yoshinaga Y."/>
            <person name="Zwiers L.-H."/>
            <person name="Turgeon B."/>
            <person name="Goodwin S."/>
            <person name="Spatafora J."/>
            <person name="Crous P."/>
            <person name="Grigoriev I."/>
        </authorList>
    </citation>
    <scope>NUCLEOTIDE SEQUENCE</scope>
    <source>
        <strain evidence="2">ATCC 16933</strain>
    </source>
</reference>
<feature type="compositionally biased region" description="Low complexity" evidence="1">
    <location>
        <begin position="24"/>
        <end position="45"/>
    </location>
</feature>
<evidence type="ECO:0000256" key="1">
    <source>
        <dbReference type="SAM" id="MobiDB-lite"/>
    </source>
</evidence>
<protein>
    <submittedName>
        <fullName evidence="2">Uncharacterized protein</fullName>
    </submittedName>
</protein>
<feature type="region of interest" description="Disordered" evidence="1">
    <location>
        <begin position="23"/>
        <end position="170"/>
    </location>
</feature>
<feature type="compositionally biased region" description="Low complexity" evidence="1">
    <location>
        <begin position="62"/>
        <end position="79"/>
    </location>
</feature>
<feature type="compositionally biased region" description="Basic and acidic residues" evidence="1">
    <location>
        <begin position="132"/>
        <end position="162"/>
    </location>
</feature>
<feature type="compositionally biased region" description="Basic and acidic residues" evidence="1">
    <location>
        <begin position="103"/>
        <end position="124"/>
    </location>
</feature>
<evidence type="ECO:0000313" key="3">
    <source>
        <dbReference type="Proteomes" id="UP000799766"/>
    </source>
</evidence>
<gene>
    <name evidence="2" type="ORF">BDY21DRAFT_285259</name>
</gene>
<proteinExistence type="predicted"/>
<organism evidence="2 3">
    <name type="scientific">Lineolata rhizophorae</name>
    <dbReference type="NCBI Taxonomy" id="578093"/>
    <lineage>
        <taxon>Eukaryota</taxon>
        <taxon>Fungi</taxon>
        <taxon>Dikarya</taxon>
        <taxon>Ascomycota</taxon>
        <taxon>Pezizomycotina</taxon>
        <taxon>Dothideomycetes</taxon>
        <taxon>Dothideomycetes incertae sedis</taxon>
        <taxon>Lineolatales</taxon>
        <taxon>Lineolataceae</taxon>
        <taxon>Lineolata</taxon>
    </lineage>
</organism>